<accession>A0A1L7X4M6</accession>
<feature type="region of interest" description="Disordered" evidence="3">
    <location>
        <begin position="13"/>
        <end position="41"/>
    </location>
</feature>
<evidence type="ECO:0000256" key="3">
    <source>
        <dbReference type="SAM" id="MobiDB-lite"/>
    </source>
</evidence>
<sequence length="597" mass="67520">MDVLILRISNIQPQSTPTASQSALPPQSPPMRSNETMLGPSSFPHRIRSYGTLQYRPRHLEITDDDRKRFYVLGTQRESLWIAANLRWVLPEPPPVTVLCMSNQRIDAFYQHGGKIQIIQGDQTHEAGGIDMETLFLPRNDLQLSSRPLCNKHLHFGGYVVDQKVDGLLPPAATAQSQHPAQPKPLADLSTLYQYQRRTSKTKSRRSIANSSNASSPPADFEEVMDLPSGPCLKPILNLIIPTNVSFRPDMIHGLVSRVSVETSLFLVGKTLGILEHWCKTAFQDPRNQYNREDGAPQSLDDRIEMQLQDELRTRGPTGKAFVVKYNGKGELTFGPPSVIPGKTSTDKMNGQASYDYMVDTLLRTDGLRTSKISAEHLLVQSLRQTGLISLLGGMTALLECKFDDLKDRLETDAETKQLFEMLLQEMSTLFYAESREVPRRRIEAWIQGYLYREDADASRRSGLSKTLLRMRLGVKSTQEYGMGWIINRCKEWGIPCPIHERVLEILSDKAARWSADIINRRSPLATRTRNTFEPTGQKIGNDTRPVTERGPEYRDRLEIKRQKKLENQRAGLGKQPMPEHFAAPQIPPLGNSKIER</sequence>
<proteinExistence type="predicted"/>
<keyword evidence="6" id="KW-1185">Reference proteome</keyword>
<name>A0A1L7X4M6_9HELO</name>
<dbReference type="Proteomes" id="UP000184330">
    <property type="component" value="Unassembled WGS sequence"/>
</dbReference>
<protein>
    <recommendedName>
        <fullName evidence="4">Ketopantoate reductase C-terminal domain-containing protein</fullName>
    </recommendedName>
</protein>
<dbReference type="Pfam" id="PF08546">
    <property type="entry name" value="ApbA_C"/>
    <property type="match status" value="1"/>
</dbReference>
<keyword evidence="1" id="KW-0521">NADP</keyword>
<keyword evidence="2" id="KW-0560">Oxidoreductase</keyword>
<feature type="region of interest" description="Disordered" evidence="3">
    <location>
        <begin position="532"/>
        <end position="597"/>
    </location>
</feature>
<dbReference type="GO" id="GO:0050661">
    <property type="term" value="F:NADP binding"/>
    <property type="evidence" value="ECO:0007669"/>
    <property type="project" value="TreeGrafter"/>
</dbReference>
<feature type="compositionally biased region" description="Basic and acidic residues" evidence="3">
    <location>
        <begin position="546"/>
        <end position="568"/>
    </location>
</feature>
<dbReference type="OrthoDB" id="73846at2759"/>
<dbReference type="InterPro" id="IPR013752">
    <property type="entry name" value="KPA_reductase"/>
</dbReference>
<dbReference type="GO" id="GO:0005739">
    <property type="term" value="C:mitochondrion"/>
    <property type="evidence" value="ECO:0007669"/>
    <property type="project" value="TreeGrafter"/>
</dbReference>
<dbReference type="PANTHER" id="PTHR43765:SF2">
    <property type="entry name" value="2-DEHYDROPANTOATE 2-REDUCTASE"/>
    <property type="match status" value="1"/>
</dbReference>
<feature type="region of interest" description="Disordered" evidence="3">
    <location>
        <begin position="199"/>
        <end position="222"/>
    </location>
</feature>
<dbReference type="STRING" id="576137.A0A1L7X4M6"/>
<dbReference type="Gene3D" id="1.10.1040.10">
    <property type="entry name" value="N-(1-d-carboxylethyl)-l-norvaline Dehydrogenase, domain 2"/>
    <property type="match status" value="1"/>
</dbReference>
<reference evidence="5 6" key="1">
    <citation type="submission" date="2016-03" db="EMBL/GenBank/DDBJ databases">
        <authorList>
            <person name="Ploux O."/>
        </authorList>
    </citation>
    <scope>NUCLEOTIDE SEQUENCE [LARGE SCALE GENOMIC DNA]</scope>
    <source>
        <strain evidence="5 6">UAMH 11012</strain>
    </source>
</reference>
<dbReference type="EMBL" id="FJOG01000015">
    <property type="protein sequence ID" value="CZR59978.1"/>
    <property type="molecule type" value="Genomic_DNA"/>
</dbReference>
<evidence type="ECO:0000256" key="2">
    <source>
        <dbReference type="ARBA" id="ARBA00023002"/>
    </source>
</evidence>
<organism evidence="5 6">
    <name type="scientific">Phialocephala subalpina</name>
    <dbReference type="NCBI Taxonomy" id="576137"/>
    <lineage>
        <taxon>Eukaryota</taxon>
        <taxon>Fungi</taxon>
        <taxon>Dikarya</taxon>
        <taxon>Ascomycota</taxon>
        <taxon>Pezizomycotina</taxon>
        <taxon>Leotiomycetes</taxon>
        <taxon>Helotiales</taxon>
        <taxon>Mollisiaceae</taxon>
        <taxon>Phialocephala</taxon>
        <taxon>Phialocephala fortinii species complex</taxon>
    </lineage>
</organism>
<feature type="compositionally biased region" description="Polar residues" evidence="3">
    <location>
        <begin position="532"/>
        <end position="541"/>
    </location>
</feature>
<feature type="compositionally biased region" description="Low complexity" evidence="3">
    <location>
        <begin position="207"/>
        <end position="218"/>
    </location>
</feature>
<evidence type="ECO:0000259" key="4">
    <source>
        <dbReference type="Pfam" id="PF08546"/>
    </source>
</evidence>
<evidence type="ECO:0000313" key="6">
    <source>
        <dbReference type="Proteomes" id="UP000184330"/>
    </source>
</evidence>
<dbReference type="PANTHER" id="PTHR43765">
    <property type="entry name" value="2-DEHYDROPANTOATE 2-REDUCTASE-RELATED"/>
    <property type="match status" value="1"/>
</dbReference>
<dbReference type="AlphaFoldDB" id="A0A1L7X4M6"/>
<gene>
    <name evidence="5" type="ORF">PAC_09873</name>
</gene>
<evidence type="ECO:0000256" key="1">
    <source>
        <dbReference type="ARBA" id="ARBA00022857"/>
    </source>
</evidence>
<evidence type="ECO:0000313" key="5">
    <source>
        <dbReference type="EMBL" id="CZR59978.1"/>
    </source>
</evidence>
<feature type="domain" description="Ketopantoate reductase C-terminal" evidence="4">
    <location>
        <begin position="390"/>
        <end position="510"/>
    </location>
</feature>
<dbReference type="GO" id="GO:0008677">
    <property type="term" value="F:2-dehydropantoate 2-reductase activity"/>
    <property type="evidence" value="ECO:0007669"/>
    <property type="project" value="TreeGrafter"/>
</dbReference>
<dbReference type="InterPro" id="IPR050838">
    <property type="entry name" value="Ketopantoate_reductase"/>
</dbReference>
<dbReference type="InterPro" id="IPR013328">
    <property type="entry name" value="6PGD_dom2"/>
</dbReference>